<dbReference type="Proteomes" id="UP000183809">
    <property type="component" value="Unassembled WGS sequence"/>
</dbReference>
<comment type="similarity">
    <text evidence="2">Belongs to the mitochondrion-specific ribosomal protein mL50 family.</text>
</comment>
<evidence type="ECO:0000256" key="1">
    <source>
        <dbReference type="ARBA" id="ARBA00004173"/>
    </source>
</evidence>
<keyword evidence="9" id="KW-1185">Reference proteome</keyword>
<dbReference type="Pfam" id="PF10501">
    <property type="entry name" value="Ribosomal_L50"/>
    <property type="match status" value="1"/>
</dbReference>
<sequence length="362" mass="39939">MRRIPRLSRPIDRLAALDPIALRRPQCPFPTTSTTTARAPFSTTRTLAAEENDPPKRNEFLERLRSKLWGTDHAPGREDPYSAHSPMRVSTPSQKMKPQKKKRAQKQQADAADAAAAEESEGEAKTPARQEVQVVREEDATYEPARTWHGLKWVGGEGVAWQAEKEFTPPVRTTLEPRLALKQALIEVFAARSEGASLEGIYDGKGKEDGSVVGVELTAAADGSAVIKKAEAVAEGQAAEGQAAVDVSREEARLWRGISLRDPAIKFAVVKRVMQLAGIRITDPVIAQSNTAGILLDSITRRPPPAKLFEKLDSDKKLAKLRNVKISPRRITPIDNERQIGRWKIIEQKLQSKNLPVTGHNI</sequence>
<dbReference type="InterPro" id="IPR018305">
    <property type="entry name" value="Ribosomal_m50"/>
</dbReference>
<name>A0A1J9S0G4_9PEZI</name>
<evidence type="ECO:0000313" key="8">
    <source>
        <dbReference type="EMBL" id="OJD33165.1"/>
    </source>
</evidence>
<dbReference type="GeneID" id="31014785"/>
<reference evidence="8 9" key="1">
    <citation type="submission" date="2016-10" db="EMBL/GenBank/DDBJ databases">
        <title>Proteomics and genomics reveal pathogen-plant mechanisms compatible with a hemibiotrophic lifestyle of Diplodia corticola.</title>
        <authorList>
            <person name="Fernandes I."/>
            <person name="De Jonge R."/>
            <person name="Van De Peer Y."/>
            <person name="Devreese B."/>
            <person name="Alves A."/>
            <person name="Esteves A.C."/>
        </authorList>
    </citation>
    <scope>NUCLEOTIDE SEQUENCE [LARGE SCALE GENOMIC DNA]</scope>
    <source>
        <strain evidence="8 9">CBS 112549</strain>
    </source>
</reference>
<evidence type="ECO:0000256" key="2">
    <source>
        <dbReference type="ARBA" id="ARBA00008860"/>
    </source>
</evidence>
<dbReference type="GO" id="GO:0005840">
    <property type="term" value="C:ribosome"/>
    <property type="evidence" value="ECO:0007669"/>
    <property type="project" value="UniProtKB-KW"/>
</dbReference>
<comment type="subcellular location">
    <subcellularLocation>
        <location evidence="1">Mitochondrion</location>
    </subcellularLocation>
</comment>
<gene>
    <name evidence="8" type="ORF">BKCO1_3300028</name>
</gene>
<dbReference type="EMBL" id="MNUE01000033">
    <property type="protein sequence ID" value="OJD33165.1"/>
    <property type="molecule type" value="Genomic_DNA"/>
</dbReference>
<dbReference type="GO" id="GO:1990904">
    <property type="term" value="C:ribonucleoprotein complex"/>
    <property type="evidence" value="ECO:0007669"/>
    <property type="project" value="UniProtKB-KW"/>
</dbReference>
<accession>A0A1J9S0G4</accession>
<protein>
    <recommendedName>
        <fullName evidence="6">Large ribosomal subunit protein mL50</fullName>
    </recommendedName>
</protein>
<feature type="compositionally biased region" description="Polar residues" evidence="7">
    <location>
        <begin position="29"/>
        <end position="46"/>
    </location>
</feature>
<feature type="compositionally biased region" description="Basic and acidic residues" evidence="7">
    <location>
        <begin position="122"/>
        <end position="131"/>
    </location>
</feature>
<evidence type="ECO:0000256" key="6">
    <source>
        <dbReference type="ARBA" id="ARBA00035183"/>
    </source>
</evidence>
<proteinExistence type="inferred from homology"/>
<evidence type="ECO:0000256" key="5">
    <source>
        <dbReference type="ARBA" id="ARBA00023274"/>
    </source>
</evidence>
<dbReference type="GO" id="GO:0005739">
    <property type="term" value="C:mitochondrion"/>
    <property type="evidence" value="ECO:0007669"/>
    <property type="project" value="UniProtKB-SubCell"/>
</dbReference>
<feature type="compositionally biased region" description="Low complexity" evidence="7">
    <location>
        <begin position="106"/>
        <end position="115"/>
    </location>
</feature>
<dbReference type="AlphaFoldDB" id="A0A1J9S0G4"/>
<evidence type="ECO:0000313" key="9">
    <source>
        <dbReference type="Proteomes" id="UP000183809"/>
    </source>
</evidence>
<keyword evidence="5" id="KW-0687">Ribonucleoprotein</keyword>
<keyword evidence="4" id="KW-0496">Mitochondrion</keyword>
<dbReference type="OrthoDB" id="6220758at2759"/>
<dbReference type="STRING" id="236234.A0A1J9S0G4"/>
<evidence type="ECO:0000256" key="3">
    <source>
        <dbReference type="ARBA" id="ARBA00022980"/>
    </source>
</evidence>
<evidence type="ECO:0000256" key="7">
    <source>
        <dbReference type="SAM" id="MobiDB-lite"/>
    </source>
</evidence>
<evidence type="ECO:0000256" key="4">
    <source>
        <dbReference type="ARBA" id="ARBA00023128"/>
    </source>
</evidence>
<organism evidence="8 9">
    <name type="scientific">Diplodia corticola</name>
    <dbReference type="NCBI Taxonomy" id="236234"/>
    <lineage>
        <taxon>Eukaryota</taxon>
        <taxon>Fungi</taxon>
        <taxon>Dikarya</taxon>
        <taxon>Ascomycota</taxon>
        <taxon>Pezizomycotina</taxon>
        <taxon>Dothideomycetes</taxon>
        <taxon>Dothideomycetes incertae sedis</taxon>
        <taxon>Botryosphaeriales</taxon>
        <taxon>Botryosphaeriaceae</taxon>
        <taxon>Diplodia</taxon>
    </lineage>
</organism>
<feature type="compositionally biased region" description="Basic and acidic residues" evidence="7">
    <location>
        <begin position="53"/>
        <end position="65"/>
    </location>
</feature>
<feature type="region of interest" description="Disordered" evidence="7">
    <location>
        <begin position="24"/>
        <end position="131"/>
    </location>
</feature>
<dbReference type="RefSeq" id="XP_020129425.1">
    <property type="nucleotide sequence ID" value="XM_020274524.1"/>
</dbReference>
<keyword evidence="3 8" id="KW-0689">Ribosomal protein</keyword>
<comment type="caution">
    <text evidence="8">The sequence shown here is derived from an EMBL/GenBank/DDBJ whole genome shotgun (WGS) entry which is preliminary data.</text>
</comment>